<dbReference type="GO" id="GO:0046983">
    <property type="term" value="F:protein dimerization activity"/>
    <property type="evidence" value="ECO:0007669"/>
    <property type="project" value="InterPro"/>
</dbReference>
<evidence type="ECO:0000256" key="3">
    <source>
        <dbReference type="ARBA" id="ARBA00022691"/>
    </source>
</evidence>
<dbReference type="InterPro" id="IPR012967">
    <property type="entry name" value="COMT_dimerisation"/>
</dbReference>
<evidence type="ECO:0000313" key="7">
    <source>
        <dbReference type="EMBL" id="KAF1961331.1"/>
    </source>
</evidence>
<accession>A0A6A5U8T1</accession>
<dbReference type="InterPro" id="IPR029063">
    <property type="entry name" value="SAM-dependent_MTases_sf"/>
</dbReference>
<name>A0A6A5U8T1_9PLEO</name>
<evidence type="ECO:0000256" key="2">
    <source>
        <dbReference type="ARBA" id="ARBA00022679"/>
    </source>
</evidence>
<dbReference type="SUPFAM" id="SSF46785">
    <property type="entry name" value="Winged helix' DNA-binding domain"/>
    <property type="match status" value="1"/>
</dbReference>
<evidence type="ECO:0000256" key="1">
    <source>
        <dbReference type="ARBA" id="ARBA00022603"/>
    </source>
</evidence>
<keyword evidence="8" id="KW-1185">Reference proteome</keyword>
<dbReference type="PIRSF" id="PIRSF005739">
    <property type="entry name" value="O-mtase"/>
    <property type="match status" value="1"/>
</dbReference>
<dbReference type="Gene3D" id="1.10.10.10">
    <property type="entry name" value="Winged helix-like DNA-binding domain superfamily/Winged helix DNA-binding domain"/>
    <property type="match status" value="1"/>
</dbReference>
<evidence type="ECO:0000256" key="4">
    <source>
        <dbReference type="PIRSR" id="PIRSR005739-1"/>
    </source>
</evidence>
<protein>
    <submittedName>
        <fullName evidence="7">S-adenosyl-L-methionine-dependent methyltransferase</fullName>
    </submittedName>
</protein>
<gene>
    <name evidence="7" type="ORF">CC80DRAFT_522794</name>
</gene>
<evidence type="ECO:0000313" key="8">
    <source>
        <dbReference type="Proteomes" id="UP000800035"/>
    </source>
</evidence>
<dbReference type="Pfam" id="PF08100">
    <property type="entry name" value="Dimerisation"/>
    <property type="match status" value="1"/>
</dbReference>
<sequence>MPDCVSCAAEKRIPNLLAGFDEEGVSVEKLAQEAGCDAAKLSRIMRCLCSIHIFKEVQPDRFANNRVSAALPSHGYGYGADMPQNAFDIYTASDYLPRSLFDKETGPSYDVAQTAFQAAVGTQKPRWDWLEERVTVKDLREGRCGTDGGLSAYPGPFGSELEKAVDGKADDELLTRPELPIFGLAMVGGDYPWGSLGSALVVDVGGDVDGFSLQLSQLHQQLKFIIQDREAMLQQAETVVWPKDNPDAIAQKRVEFCPHDFFQPNPVKNADVYWLRYVMHDWSDDFCVRILAAIKPSMGRNSRILIRDQVMNTTLGSEELAAAPAPLPANWGYYTRYSHQRDLVMMALLNGIERTPREFRGIIEKAGLKLHKIWDCRSQVSLVEVVLPDAAVA</sequence>
<organism evidence="7 8">
    <name type="scientific">Byssothecium circinans</name>
    <dbReference type="NCBI Taxonomy" id="147558"/>
    <lineage>
        <taxon>Eukaryota</taxon>
        <taxon>Fungi</taxon>
        <taxon>Dikarya</taxon>
        <taxon>Ascomycota</taxon>
        <taxon>Pezizomycotina</taxon>
        <taxon>Dothideomycetes</taxon>
        <taxon>Pleosporomycetidae</taxon>
        <taxon>Pleosporales</taxon>
        <taxon>Massarineae</taxon>
        <taxon>Massarinaceae</taxon>
        <taxon>Byssothecium</taxon>
    </lineage>
</organism>
<dbReference type="GO" id="GO:0032259">
    <property type="term" value="P:methylation"/>
    <property type="evidence" value="ECO:0007669"/>
    <property type="project" value="UniProtKB-KW"/>
</dbReference>
<proteinExistence type="predicted"/>
<dbReference type="OrthoDB" id="2410195at2759"/>
<dbReference type="InterPro" id="IPR001077">
    <property type="entry name" value="COMT_C"/>
</dbReference>
<feature type="domain" description="O-methyltransferase C-terminal" evidence="5">
    <location>
        <begin position="200"/>
        <end position="368"/>
    </location>
</feature>
<evidence type="ECO:0000259" key="6">
    <source>
        <dbReference type="Pfam" id="PF08100"/>
    </source>
</evidence>
<feature type="active site" description="Proton acceptor" evidence="4">
    <location>
        <position position="280"/>
    </location>
</feature>
<keyword evidence="2 7" id="KW-0808">Transferase</keyword>
<feature type="domain" description="O-methyltransferase dimerisation" evidence="6">
    <location>
        <begin position="2"/>
        <end position="71"/>
    </location>
</feature>
<dbReference type="EMBL" id="ML976981">
    <property type="protein sequence ID" value="KAF1961331.1"/>
    <property type="molecule type" value="Genomic_DNA"/>
</dbReference>
<dbReference type="SUPFAM" id="SSF53335">
    <property type="entry name" value="S-adenosyl-L-methionine-dependent methyltransferases"/>
    <property type="match status" value="1"/>
</dbReference>
<dbReference type="AlphaFoldDB" id="A0A6A5U8T1"/>
<dbReference type="PROSITE" id="PS51683">
    <property type="entry name" value="SAM_OMT_II"/>
    <property type="match status" value="1"/>
</dbReference>
<dbReference type="GO" id="GO:0008171">
    <property type="term" value="F:O-methyltransferase activity"/>
    <property type="evidence" value="ECO:0007669"/>
    <property type="project" value="InterPro"/>
</dbReference>
<dbReference type="PANTHER" id="PTHR43712:SF2">
    <property type="entry name" value="O-METHYLTRANSFERASE CICE"/>
    <property type="match status" value="1"/>
</dbReference>
<dbReference type="Gene3D" id="3.40.50.150">
    <property type="entry name" value="Vaccinia Virus protein VP39"/>
    <property type="match status" value="1"/>
</dbReference>
<dbReference type="InterPro" id="IPR016461">
    <property type="entry name" value="COMT-like"/>
</dbReference>
<keyword evidence="3" id="KW-0949">S-adenosyl-L-methionine</keyword>
<evidence type="ECO:0000259" key="5">
    <source>
        <dbReference type="Pfam" id="PF00891"/>
    </source>
</evidence>
<dbReference type="InterPro" id="IPR036388">
    <property type="entry name" value="WH-like_DNA-bd_sf"/>
</dbReference>
<dbReference type="InterPro" id="IPR036390">
    <property type="entry name" value="WH_DNA-bd_sf"/>
</dbReference>
<reference evidence="7" key="1">
    <citation type="journal article" date="2020" name="Stud. Mycol.">
        <title>101 Dothideomycetes genomes: a test case for predicting lifestyles and emergence of pathogens.</title>
        <authorList>
            <person name="Haridas S."/>
            <person name="Albert R."/>
            <person name="Binder M."/>
            <person name="Bloem J."/>
            <person name="Labutti K."/>
            <person name="Salamov A."/>
            <person name="Andreopoulos B."/>
            <person name="Baker S."/>
            <person name="Barry K."/>
            <person name="Bills G."/>
            <person name="Bluhm B."/>
            <person name="Cannon C."/>
            <person name="Castanera R."/>
            <person name="Culley D."/>
            <person name="Daum C."/>
            <person name="Ezra D."/>
            <person name="Gonzalez J."/>
            <person name="Henrissat B."/>
            <person name="Kuo A."/>
            <person name="Liang C."/>
            <person name="Lipzen A."/>
            <person name="Lutzoni F."/>
            <person name="Magnuson J."/>
            <person name="Mondo S."/>
            <person name="Nolan M."/>
            <person name="Ohm R."/>
            <person name="Pangilinan J."/>
            <person name="Park H.-J."/>
            <person name="Ramirez L."/>
            <person name="Alfaro M."/>
            <person name="Sun H."/>
            <person name="Tritt A."/>
            <person name="Yoshinaga Y."/>
            <person name="Zwiers L.-H."/>
            <person name="Turgeon B."/>
            <person name="Goodwin S."/>
            <person name="Spatafora J."/>
            <person name="Crous P."/>
            <person name="Grigoriev I."/>
        </authorList>
    </citation>
    <scope>NUCLEOTIDE SEQUENCE</scope>
    <source>
        <strain evidence="7">CBS 675.92</strain>
    </source>
</reference>
<dbReference type="Proteomes" id="UP000800035">
    <property type="component" value="Unassembled WGS sequence"/>
</dbReference>
<dbReference type="Pfam" id="PF00891">
    <property type="entry name" value="Methyltransf_2"/>
    <property type="match status" value="1"/>
</dbReference>
<dbReference type="PANTHER" id="PTHR43712">
    <property type="entry name" value="PUTATIVE (AFU_ORTHOLOGUE AFUA_4G14580)-RELATED"/>
    <property type="match status" value="1"/>
</dbReference>
<keyword evidence="1 7" id="KW-0489">Methyltransferase</keyword>